<feature type="domain" description="F5/8 type C" evidence="1">
    <location>
        <begin position="196"/>
        <end position="347"/>
    </location>
</feature>
<evidence type="ECO:0000313" key="2">
    <source>
        <dbReference type="EMBL" id="MET4561045.1"/>
    </source>
</evidence>
<dbReference type="InterPro" id="IPR000421">
    <property type="entry name" value="FA58C"/>
</dbReference>
<comment type="caution">
    <text evidence="2">The sequence shown here is derived from an EMBL/GenBank/DDBJ whole genome shotgun (WGS) entry which is preliminary data.</text>
</comment>
<accession>A0ABV2PJC3</accession>
<dbReference type="InterPro" id="IPR008979">
    <property type="entry name" value="Galactose-bd-like_sf"/>
</dbReference>
<proteinExistence type="predicted"/>
<dbReference type="RefSeq" id="WP_354471807.1">
    <property type="nucleotide sequence ID" value="NZ_JBEPSB010000008.1"/>
</dbReference>
<organism evidence="2 3">
    <name type="scientific">Lysinibacillus parviboronicapiens</name>
    <dbReference type="NCBI Taxonomy" id="436516"/>
    <lineage>
        <taxon>Bacteria</taxon>
        <taxon>Bacillati</taxon>
        <taxon>Bacillota</taxon>
        <taxon>Bacilli</taxon>
        <taxon>Bacillales</taxon>
        <taxon>Bacillaceae</taxon>
        <taxon>Lysinibacillus</taxon>
    </lineage>
</organism>
<evidence type="ECO:0000259" key="1">
    <source>
        <dbReference type="PROSITE" id="PS50022"/>
    </source>
</evidence>
<dbReference type="Gene3D" id="2.60.120.260">
    <property type="entry name" value="Galactose-binding domain-like"/>
    <property type="match status" value="1"/>
</dbReference>
<evidence type="ECO:0000313" key="3">
    <source>
        <dbReference type="Proteomes" id="UP001549363"/>
    </source>
</evidence>
<name>A0ABV2PJC3_9BACI</name>
<dbReference type="Proteomes" id="UP001549363">
    <property type="component" value="Unassembled WGS sequence"/>
</dbReference>
<sequence>MAVSVINSKWITSNDYTVANGALRSDSTIGYRSLGEGKFYFEIKNGSGSSNRWIGFTDKDNPSWSGASSMLGTMIAIWQPVVNAIYGIHLDLTSATQGRFRWNANGGSFSSWTSIKDNPQNVITKIKPVIGSAASVNTNVSTSINAGQAPFFNNIDKLLEDSEFEGTYFFDGSGSFATSKTLLSAKGKYYSILNIDTWYETKMTSNTTPAPLVANAASEFNTTYPAWKAFNGTKDNGSYDYWSSATGTTSWIQINYGKRVHVNVLELSATMLTQAVANGMPRDFNILASNDNSKFTKLAEYKGQTWSNGETKEYSFNNISEYQYYRIEVLSTNGYGYVCIGEILFKSVQNKIIEMSEINIENLIKYGMSNNVKLDSIFNNKNYILQDSVSENSDGLWVTQLDRKPLSIGFN</sequence>
<dbReference type="PROSITE" id="PS50022">
    <property type="entry name" value="FA58C_3"/>
    <property type="match status" value="1"/>
</dbReference>
<protein>
    <recommendedName>
        <fullName evidence="1">F5/8 type C domain-containing protein</fullName>
    </recommendedName>
</protein>
<dbReference type="Pfam" id="PF00754">
    <property type="entry name" value="F5_F8_type_C"/>
    <property type="match status" value="1"/>
</dbReference>
<dbReference type="EMBL" id="JBEPSB010000008">
    <property type="protein sequence ID" value="MET4561045.1"/>
    <property type="molecule type" value="Genomic_DNA"/>
</dbReference>
<gene>
    <name evidence="2" type="ORF">ABIA69_002190</name>
</gene>
<reference evidence="2 3" key="1">
    <citation type="submission" date="2024-06" db="EMBL/GenBank/DDBJ databases">
        <title>Sorghum-associated microbial communities from plants grown in Nebraska, USA.</title>
        <authorList>
            <person name="Schachtman D."/>
        </authorList>
    </citation>
    <scope>NUCLEOTIDE SEQUENCE [LARGE SCALE GENOMIC DNA]</scope>
    <source>
        <strain evidence="2 3">736</strain>
    </source>
</reference>
<keyword evidence="3" id="KW-1185">Reference proteome</keyword>
<dbReference type="SUPFAM" id="SSF49785">
    <property type="entry name" value="Galactose-binding domain-like"/>
    <property type="match status" value="1"/>
</dbReference>